<dbReference type="PROSITE" id="PS51746">
    <property type="entry name" value="PPM_2"/>
    <property type="match status" value="1"/>
</dbReference>
<organism evidence="2 3">
    <name type="scientific">Prunus dulcis</name>
    <name type="common">Almond</name>
    <name type="synonym">Amygdalus dulcis</name>
    <dbReference type="NCBI Taxonomy" id="3755"/>
    <lineage>
        <taxon>Eukaryota</taxon>
        <taxon>Viridiplantae</taxon>
        <taxon>Streptophyta</taxon>
        <taxon>Embryophyta</taxon>
        <taxon>Tracheophyta</taxon>
        <taxon>Spermatophyta</taxon>
        <taxon>Magnoliopsida</taxon>
        <taxon>eudicotyledons</taxon>
        <taxon>Gunneridae</taxon>
        <taxon>Pentapetalae</taxon>
        <taxon>rosids</taxon>
        <taxon>fabids</taxon>
        <taxon>Rosales</taxon>
        <taxon>Rosaceae</taxon>
        <taxon>Amygdaloideae</taxon>
        <taxon>Amygdaleae</taxon>
        <taxon>Prunus</taxon>
    </lineage>
</organism>
<name>A0AAD4WEA5_PRUDU</name>
<evidence type="ECO:0000313" key="3">
    <source>
        <dbReference type="Proteomes" id="UP001054821"/>
    </source>
</evidence>
<dbReference type="SUPFAM" id="SSF81606">
    <property type="entry name" value="PP2C-like"/>
    <property type="match status" value="1"/>
</dbReference>
<dbReference type="Pfam" id="PF00481">
    <property type="entry name" value="PP2C"/>
    <property type="match status" value="1"/>
</dbReference>
<evidence type="ECO:0000313" key="2">
    <source>
        <dbReference type="EMBL" id="KAI5341895.1"/>
    </source>
</evidence>
<gene>
    <name evidence="2" type="ORF">L3X38_009770</name>
</gene>
<dbReference type="Proteomes" id="UP001054821">
    <property type="component" value="Chromosome 2"/>
</dbReference>
<dbReference type="PANTHER" id="PTHR34072:SF59">
    <property type="entry name" value="CCHC-TYPE INTEGRASE"/>
    <property type="match status" value="1"/>
</dbReference>
<accession>A0AAD4WEA5</accession>
<keyword evidence="3" id="KW-1185">Reference proteome</keyword>
<reference evidence="2 3" key="1">
    <citation type="journal article" date="2022" name="G3 (Bethesda)">
        <title>Whole-genome sequence and methylome profiling of the almond [Prunus dulcis (Mill.) D.A. Webb] cultivar 'Nonpareil'.</title>
        <authorList>
            <person name="D'Amico-Willman K.M."/>
            <person name="Ouma W.Z."/>
            <person name="Meulia T."/>
            <person name="Sideli G.M."/>
            <person name="Gradziel T.M."/>
            <person name="Fresnedo-Ramirez J."/>
        </authorList>
    </citation>
    <scope>NUCLEOTIDE SEQUENCE [LARGE SCALE GENOMIC DNA]</scope>
    <source>
        <strain evidence="2">Clone GOH B32 T37-40</strain>
    </source>
</reference>
<dbReference type="SUPFAM" id="SSF56672">
    <property type="entry name" value="DNA/RNA polymerases"/>
    <property type="match status" value="1"/>
</dbReference>
<protein>
    <recommendedName>
        <fullName evidence="1">PPM-type phosphatase domain-containing protein</fullName>
    </recommendedName>
</protein>
<dbReference type="Gene3D" id="3.60.40.10">
    <property type="entry name" value="PPM-type phosphatase domain"/>
    <property type="match status" value="1"/>
</dbReference>
<proteinExistence type="predicted"/>
<dbReference type="AlphaFoldDB" id="A0AAD4WEA5"/>
<dbReference type="InterPro" id="IPR043502">
    <property type="entry name" value="DNA/RNA_pol_sf"/>
</dbReference>
<dbReference type="InterPro" id="IPR036457">
    <property type="entry name" value="PPM-type-like_dom_sf"/>
</dbReference>
<dbReference type="InterPro" id="IPR001932">
    <property type="entry name" value="PPM-type_phosphatase-like_dom"/>
</dbReference>
<comment type="caution">
    <text evidence="2">The sequence shown here is derived from an EMBL/GenBank/DDBJ whole genome shotgun (WGS) entry which is preliminary data.</text>
</comment>
<dbReference type="PANTHER" id="PTHR34072">
    <property type="entry name" value="ENZYMATIC POLYPROTEIN-RELATED"/>
    <property type="match status" value="1"/>
</dbReference>
<evidence type="ECO:0000259" key="1">
    <source>
        <dbReference type="PROSITE" id="PS51746"/>
    </source>
</evidence>
<dbReference type="EMBL" id="JAJFAZ020000002">
    <property type="protein sequence ID" value="KAI5341895.1"/>
    <property type="molecule type" value="Genomic_DNA"/>
</dbReference>
<feature type="domain" description="PPM-type phosphatase" evidence="1">
    <location>
        <begin position="1"/>
        <end position="184"/>
    </location>
</feature>
<sequence length="184" mass="20662">MVNWVKTTSVTEVRSFLGLAGYCRLFVKGFSIVAAPFTQRVNDASLQHGMVMANASRQLKRHELNYPIYDLELAAVVRTGIPVAAAFIVGNKLFVANAGDCRTILCRAGHLFVLSKDHVASCLEERERVISAGEQVRWHVDNWRVGLAALQVCPFRYHDSFVMLSSKNVFFLFAEEMDCMLQFA</sequence>